<dbReference type="Proteomes" id="UP000186104">
    <property type="component" value="Chromosome"/>
</dbReference>
<keyword evidence="1" id="KW-1133">Transmembrane helix</keyword>
<reference evidence="2 3" key="1">
    <citation type="submission" date="2016-06" db="EMBL/GenBank/DDBJ databases">
        <title>Complete genome sequence of a saline-alkali tolerant type strain Dietzia timorensis ID05-A0528T.</title>
        <authorList>
            <person name="Wu X."/>
        </authorList>
    </citation>
    <scope>NUCLEOTIDE SEQUENCE [LARGE SCALE GENOMIC DNA]</scope>
    <source>
        <strain evidence="2 3">ID05-A0528</strain>
    </source>
</reference>
<name>A0A173LPK1_9ACTN</name>
<keyword evidence="1" id="KW-0472">Membrane</keyword>
<evidence type="ECO:0000256" key="1">
    <source>
        <dbReference type="SAM" id="Phobius"/>
    </source>
</evidence>
<evidence type="ECO:0000313" key="2">
    <source>
        <dbReference type="EMBL" id="ANI93589.1"/>
    </source>
</evidence>
<keyword evidence="3" id="KW-1185">Reference proteome</keyword>
<dbReference type="EMBL" id="CP015961">
    <property type="protein sequence ID" value="ANI93589.1"/>
    <property type="molecule type" value="Genomic_DNA"/>
</dbReference>
<accession>A0A173LPK1</accession>
<organism evidence="2 3">
    <name type="scientific">Dietzia timorensis</name>
    <dbReference type="NCBI Taxonomy" id="499555"/>
    <lineage>
        <taxon>Bacteria</taxon>
        <taxon>Bacillati</taxon>
        <taxon>Actinomycetota</taxon>
        <taxon>Actinomycetes</taxon>
        <taxon>Mycobacteriales</taxon>
        <taxon>Dietziaceae</taxon>
        <taxon>Dietzia</taxon>
    </lineage>
</organism>
<gene>
    <name evidence="2" type="ORF">BJL86_2829</name>
</gene>
<protein>
    <submittedName>
        <fullName evidence="2">Uncharacterized protein</fullName>
    </submittedName>
</protein>
<dbReference type="KEGG" id="dtm:BJL86_2829"/>
<dbReference type="AlphaFoldDB" id="A0A173LPK1"/>
<evidence type="ECO:0000313" key="3">
    <source>
        <dbReference type="Proteomes" id="UP000186104"/>
    </source>
</evidence>
<keyword evidence="1" id="KW-0812">Transmembrane</keyword>
<sequence length="92" mass="9560">MTTDVLYTSAPAPFELAVSELGPPALSSPSAVYGEADVEVSVKAPWRKGALLWVLTGLAALTTLVLAVGWLRNRPDVERDGRPEDVAGAGAA</sequence>
<feature type="transmembrane region" description="Helical" evidence="1">
    <location>
        <begin position="50"/>
        <end position="71"/>
    </location>
</feature>
<proteinExistence type="predicted"/>